<evidence type="ECO:0000256" key="1">
    <source>
        <dbReference type="ARBA" id="ARBA00004651"/>
    </source>
</evidence>
<feature type="transmembrane region" description="Helical" evidence="7">
    <location>
        <begin position="359"/>
        <end position="382"/>
    </location>
</feature>
<evidence type="ECO:0000256" key="7">
    <source>
        <dbReference type="SAM" id="Phobius"/>
    </source>
</evidence>
<keyword evidence="2" id="KW-1003">Cell membrane</keyword>
<evidence type="ECO:0000259" key="8">
    <source>
        <dbReference type="Pfam" id="PF00361"/>
    </source>
</evidence>
<protein>
    <submittedName>
        <fullName evidence="9">Formate hydrogenlyase subunit 3/Multisubunit Na+/H+ antiporter, MnhD subunit</fullName>
    </submittedName>
</protein>
<feature type="transmembrane region" description="Helical" evidence="7">
    <location>
        <begin position="96"/>
        <end position="113"/>
    </location>
</feature>
<comment type="subcellular location">
    <subcellularLocation>
        <location evidence="1">Cell membrane</location>
        <topology evidence="1">Multi-pass membrane protein</topology>
    </subcellularLocation>
</comment>
<evidence type="ECO:0000313" key="9">
    <source>
        <dbReference type="EMBL" id="SFV58156.1"/>
    </source>
</evidence>
<evidence type="ECO:0000256" key="5">
    <source>
        <dbReference type="ARBA" id="ARBA00023002"/>
    </source>
</evidence>
<dbReference type="InterPro" id="IPR001750">
    <property type="entry name" value="ND/Mrp_TM"/>
</dbReference>
<dbReference type="GO" id="GO:0016491">
    <property type="term" value="F:oxidoreductase activity"/>
    <property type="evidence" value="ECO:0007669"/>
    <property type="project" value="UniProtKB-KW"/>
</dbReference>
<sequence>MNLTLLLLPAIIMFIVSFLKNEKVKYLLAFTSFVILVPIIELFLVPKPYNVFGSYLIADKLDTYVLLVSSIVGIGVTLALLTLDKHVKVSPKAYRKFYRFFAIFWIGLIFSILSNHMGIYWIGLELATLSTVYMIKTNYTPAAHKEAWNYMIVGAIAVSLILFGVILMYASAKPILGEEAMQFDLLLAHAKEIPSPFLFEMGFAISTIGMFVKMGFFPMNLWLANIERASFYPVAALFSGVLESAVVIGFFRFSKIAMEVNYNHLFIFVFVYTILTIFIVSFLIFRAKDFMRLFSLSGVEHMALIVIFWVSGAPFAALLHFGAHAFLKPALFLSTGVLESRGKYRIAGALRGYKGKRGQLFWILVSLFLLAIISLPPSPMFFSELYGFGAMISTAKESDHMLAMIGAILFLLALLSIIFYRFVSIYQSMKYEGKVEEKTVYASELFALVIFAVSLMALLLPASLSYLKSIA</sequence>
<evidence type="ECO:0000256" key="6">
    <source>
        <dbReference type="ARBA" id="ARBA00023136"/>
    </source>
</evidence>
<accession>A0A1W1BX97</accession>
<dbReference type="GO" id="GO:0005886">
    <property type="term" value="C:plasma membrane"/>
    <property type="evidence" value="ECO:0007669"/>
    <property type="project" value="UniProtKB-SubCell"/>
</dbReference>
<dbReference type="InterPro" id="IPR052175">
    <property type="entry name" value="ComplexI-like_HydComp"/>
</dbReference>
<dbReference type="EMBL" id="FPHD01000048">
    <property type="protein sequence ID" value="SFV58156.1"/>
    <property type="molecule type" value="Genomic_DNA"/>
</dbReference>
<name>A0A1W1BX97_9ZZZZ</name>
<keyword evidence="9" id="KW-0456">Lyase</keyword>
<keyword evidence="5" id="KW-0560">Oxidoreductase</keyword>
<evidence type="ECO:0000256" key="3">
    <source>
        <dbReference type="ARBA" id="ARBA00022692"/>
    </source>
</evidence>
<feature type="transmembrane region" description="Helical" evidence="7">
    <location>
        <begin position="445"/>
        <end position="467"/>
    </location>
</feature>
<proteinExistence type="predicted"/>
<feature type="transmembrane region" description="Helical" evidence="7">
    <location>
        <begin position="147"/>
        <end position="170"/>
    </location>
</feature>
<dbReference type="GO" id="GO:0016829">
    <property type="term" value="F:lyase activity"/>
    <property type="evidence" value="ECO:0007669"/>
    <property type="project" value="UniProtKB-KW"/>
</dbReference>
<organism evidence="9">
    <name type="scientific">hydrothermal vent metagenome</name>
    <dbReference type="NCBI Taxonomy" id="652676"/>
    <lineage>
        <taxon>unclassified sequences</taxon>
        <taxon>metagenomes</taxon>
        <taxon>ecological metagenomes</taxon>
    </lineage>
</organism>
<dbReference type="PANTHER" id="PTHR42682:SF5">
    <property type="entry name" value="HYDROGENASE-4 COMPONENT F"/>
    <property type="match status" value="1"/>
</dbReference>
<feature type="transmembrane region" description="Helical" evidence="7">
    <location>
        <begin position="26"/>
        <end position="44"/>
    </location>
</feature>
<feature type="transmembrane region" description="Helical" evidence="7">
    <location>
        <begin position="64"/>
        <end position="84"/>
    </location>
</feature>
<feature type="transmembrane region" description="Helical" evidence="7">
    <location>
        <begin position="229"/>
        <end position="253"/>
    </location>
</feature>
<feature type="transmembrane region" description="Helical" evidence="7">
    <location>
        <begin position="6"/>
        <end position="21"/>
    </location>
</feature>
<feature type="domain" description="NADH:quinone oxidoreductase/Mrp antiporter transmembrane" evidence="8">
    <location>
        <begin position="115"/>
        <end position="394"/>
    </location>
</feature>
<dbReference type="PANTHER" id="PTHR42682">
    <property type="entry name" value="HYDROGENASE-4 COMPONENT F"/>
    <property type="match status" value="1"/>
</dbReference>
<reference evidence="9" key="1">
    <citation type="submission" date="2016-10" db="EMBL/GenBank/DDBJ databases">
        <authorList>
            <person name="de Groot N.N."/>
        </authorList>
    </citation>
    <scope>NUCLEOTIDE SEQUENCE</scope>
</reference>
<keyword evidence="6 7" id="KW-0472">Membrane</keyword>
<dbReference type="Pfam" id="PF00361">
    <property type="entry name" value="Proton_antipo_M"/>
    <property type="match status" value="1"/>
</dbReference>
<feature type="transmembrane region" description="Helical" evidence="7">
    <location>
        <begin position="197"/>
        <end position="217"/>
    </location>
</feature>
<evidence type="ECO:0000256" key="2">
    <source>
        <dbReference type="ARBA" id="ARBA00022475"/>
    </source>
</evidence>
<keyword evidence="4 7" id="KW-1133">Transmembrane helix</keyword>
<evidence type="ECO:0000256" key="4">
    <source>
        <dbReference type="ARBA" id="ARBA00022989"/>
    </source>
</evidence>
<feature type="transmembrane region" description="Helical" evidence="7">
    <location>
        <begin position="402"/>
        <end position="424"/>
    </location>
</feature>
<keyword evidence="3 7" id="KW-0812">Transmembrane</keyword>
<gene>
    <name evidence="9" type="ORF">MNB_SV-8-1266</name>
</gene>
<dbReference type="AlphaFoldDB" id="A0A1W1BX97"/>
<feature type="transmembrane region" description="Helical" evidence="7">
    <location>
        <begin position="265"/>
        <end position="285"/>
    </location>
</feature>